<dbReference type="AlphaFoldDB" id="A0A6A3PLH6"/>
<sequence length="126" mass="14204">MELTEEAVEHGIARLAQLDEARQAKRARCTRAARDAASDDNDPVDSLSPVFDRFTLSGGEAVMQSTNFSEEEINMLWRVVEEHVVLRWNVGRGKKCNMFRVRNESSETLHRSSNSSAESDETVYGL</sequence>
<protein>
    <submittedName>
        <fullName evidence="2">Uncharacterized protein</fullName>
    </submittedName>
</protein>
<dbReference type="EMBL" id="QXGA01006459">
    <property type="protein sequence ID" value="KAE9063041.1"/>
    <property type="molecule type" value="Genomic_DNA"/>
</dbReference>
<evidence type="ECO:0000313" key="3">
    <source>
        <dbReference type="Proteomes" id="UP000440732"/>
    </source>
</evidence>
<accession>A0A6A3PLH6</accession>
<feature type="region of interest" description="Disordered" evidence="1">
    <location>
        <begin position="104"/>
        <end position="126"/>
    </location>
</feature>
<evidence type="ECO:0000313" key="2">
    <source>
        <dbReference type="EMBL" id="KAE9063041.1"/>
    </source>
</evidence>
<name>A0A6A3PLH6_9STRA</name>
<dbReference type="Proteomes" id="UP000440732">
    <property type="component" value="Unassembled WGS sequence"/>
</dbReference>
<evidence type="ECO:0000256" key="1">
    <source>
        <dbReference type="SAM" id="MobiDB-lite"/>
    </source>
</evidence>
<comment type="caution">
    <text evidence="2">The sequence shown here is derived from an EMBL/GenBank/DDBJ whole genome shotgun (WGS) entry which is preliminary data.</text>
</comment>
<organism evidence="2 3">
    <name type="scientific">Phytophthora fragariae</name>
    <dbReference type="NCBI Taxonomy" id="53985"/>
    <lineage>
        <taxon>Eukaryota</taxon>
        <taxon>Sar</taxon>
        <taxon>Stramenopiles</taxon>
        <taxon>Oomycota</taxon>
        <taxon>Peronosporomycetes</taxon>
        <taxon>Peronosporales</taxon>
        <taxon>Peronosporaceae</taxon>
        <taxon>Phytophthora</taxon>
    </lineage>
</organism>
<proteinExistence type="predicted"/>
<reference evidence="2 3" key="1">
    <citation type="submission" date="2018-08" db="EMBL/GenBank/DDBJ databases">
        <title>Genomic investigation of the strawberry pathogen Phytophthora fragariae indicates pathogenicity is determined by transcriptional variation in three key races.</title>
        <authorList>
            <person name="Adams T.M."/>
            <person name="Armitage A.D."/>
            <person name="Sobczyk M.K."/>
            <person name="Bates H.J."/>
            <person name="Dunwell J.M."/>
            <person name="Nellist C.F."/>
            <person name="Harrison R.J."/>
        </authorList>
    </citation>
    <scope>NUCLEOTIDE SEQUENCE [LARGE SCALE GENOMIC DNA]</scope>
    <source>
        <strain evidence="2 3">NOV-5</strain>
    </source>
</reference>
<gene>
    <name evidence="2" type="ORF">PF006_g31041</name>
</gene>